<comment type="caution">
    <text evidence="2">The sequence shown here is derived from an EMBL/GenBank/DDBJ whole genome shotgun (WGS) entry which is preliminary data.</text>
</comment>
<feature type="transmembrane region" description="Helical" evidence="1">
    <location>
        <begin position="95"/>
        <end position="112"/>
    </location>
</feature>
<feature type="transmembrane region" description="Helical" evidence="1">
    <location>
        <begin position="175"/>
        <end position="193"/>
    </location>
</feature>
<keyword evidence="1" id="KW-1133">Transmembrane helix</keyword>
<dbReference type="Proteomes" id="UP001589702">
    <property type="component" value="Unassembled WGS sequence"/>
</dbReference>
<evidence type="ECO:0000256" key="1">
    <source>
        <dbReference type="SAM" id="Phobius"/>
    </source>
</evidence>
<gene>
    <name evidence="2" type="ORF">ACFFP1_03445</name>
</gene>
<feature type="transmembrane region" description="Helical" evidence="1">
    <location>
        <begin position="118"/>
        <end position="139"/>
    </location>
</feature>
<feature type="transmembrane region" description="Helical" evidence="1">
    <location>
        <begin position="291"/>
        <end position="315"/>
    </location>
</feature>
<sequence length="428" mass="45047">MSTNAPKRSGVSGAASYVTGILLSTGSTYLLFVCFSFNSPPAAVGGFALWASCVAVILQFIDGVSAQRIAQVRSELASYAEDVSRGVNYTNRGRLLILLIVAVPIGAIAFNFSPSLGLGLFTILVGQGAYSFCLSARIFDPTPGSLLRLQVVNCIVYCLAAAAVWVIPVDFTSDELLLISGCASLFSAIPFIVRDIIDRSSISLAVSDEFRLIYISDKWTHLGALCAYQAVNACGTAVDTLLTGLGGLQTAADYQLIKRPMLALGSLNIALGQYSMNRYSLQGTAGWKRSLWFISPVMVIWPTFGVIGLVIVSWITPAGYQLSFEGGILLALSFAIGALLQVTGTIVLVQKRTGVLLFSSVVRVFFLVGIAVFSVPAMGVAGIAFALVLANGVLLALHLMFLAAGKRGGQITSILLGEEAGSADSVVS</sequence>
<keyword evidence="1" id="KW-0812">Transmembrane</keyword>
<reference evidence="2 3" key="1">
    <citation type="submission" date="2024-09" db="EMBL/GenBank/DDBJ databases">
        <authorList>
            <person name="Sun Q."/>
            <person name="Mori K."/>
        </authorList>
    </citation>
    <scope>NUCLEOTIDE SEQUENCE [LARGE SCALE GENOMIC DNA]</scope>
    <source>
        <strain evidence="2 3">JCM 1334</strain>
    </source>
</reference>
<evidence type="ECO:0000313" key="2">
    <source>
        <dbReference type="EMBL" id="MFB9818552.1"/>
    </source>
</evidence>
<accession>A0ABV5XV05</accession>
<feature type="transmembrane region" description="Helical" evidence="1">
    <location>
        <begin position="12"/>
        <end position="32"/>
    </location>
</feature>
<feature type="transmembrane region" description="Helical" evidence="1">
    <location>
        <begin position="355"/>
        <end position="375"/>
    </location>
</feature>
<feature type="transmembrane region" description="Helical" evidence="1">
    <location>
        <begin position="151"/>
        <end position="169"/>
    </location>
</feature>
<keyword evidence="3" id="KW-1185">Reference proteome</keyword>
<organism evidence="2 3">
    <name type="scientific">Arthrobacter ramosus</name>
    <dbReference type="NCBI Taxonomy" id="1672"/>
    <lineage>
        <taxon>Bacteria</taxon>
        <taxon>Bacillati</taxon>
        <taxon>Actinomycetota</taxon>
        <taxon>Actinomycetes</taxon>
        <taxon>Micrococcales</taxon>
        <taxon>Micrococcaceae</taxon>
        <taxon>Arthrobacter</taxon>
    </lineage>
</organism>
<proteinExistence type="predicted"/>
<feature type="transmembrane region" description="Helical" evidence="1">
    <location>
        <begin position="381"/>
        <end position="404"/>
    </location>
</feature>
<feature type="transmembrane region" description="Helical" evidence="1">
    <location>
        <begin position="327"/>
        <end position="348"/>
    </location>
</feature>
<keyword evidence="1" id="KW-0472">Membrane</keyword>
<evidence type="ECO:0000313" key="3">
    <source>
        <dbReference type="Proteomes" id="UP001589702"/>
    </source>
</evidence>
<feature type="transmembrane region" description="Helical" evidence="1">
    <location>
        <begin position="44"/>
        <end position="64"/>
    </location>
</feature>
<dbReference type="RefSeq" id="WP_234748880.1">
    <property type="nucleotide sequence ID" value="NZ_BAAAWN010000001.1"/>
</dbReference>
<protein>
    <recommendedName>
        <fullName evidence="4">Polysaccharide biosynthesis protein</fullName>
    </recommendedName>
</protein>
<evidence type="ECO:0008006" key="4">
    <source>
        <dbReference type="Google" id="ProtNLM"/>
    </source>
</evidence>
<name>A0ABV5XV05_ARTRM</name>
<dbReference type="EMBL" id="JBHMBC010000007">
    <property type="protein sequence ID" value="MFB9818552.1"/>
    <property type="molecule type" value="Genomic_DNA"/>
</dbReference>